<sequence length="152" mass="16249">MVEEEKQEEDIKLNKDLKGWHDPASPARAATVPPSPLLPPRKRGATASREERESGTPPSPNTKPPPSRDWQGLVVPDQTRGGAPQRRGGAGDPWALCPRVRRGRSKGSSPPEPVKALGKNCPAPVEDNAPGLKPGGGRTVPGPSRDRCWPGR</sequence>
<name>A0AAP0KKD6_9MAGN</name>
<feature type="compositionally biased region" description="Basic and acidic residues" evidence="1">
    <location>
        <begin position="9"/>
        <end position="21"/>
    </location>
</feature>
<feature type="compositionally biased region" description="Pro residues" evidence="1">
    <location>
        <begin position="57"/>
        <end position="67"/>
    </location>
</feature>
<protein>
    <submittedName>
        <fullName evidence="2">Uncharacterized protein</fullName>
    </submittedName>
</protein>
<dbReference type="Proteomes" id="UP001417504">
    <property type="component" value="Unassembled WGS sequence"/>
</dbReference>
<comment type="caution">
    <text evidence="2">The sequence shown here is derived from an EMBL/GenBank/DDBJ whole genome shotgun (WGS) entry which is preliminary data.</text>
</comment>
<dbReference type="AlphaFoldDB" id="A0AAP0KKD6"/>
<accession>A0AAP0KKD6</accession>
<keyword evidence="3" id="KW-1185">Reference proteome</keyword>
<dbReference type="EMBL" id="JBBNAE010000001">
    <property type="protein sequence ID" value="KAK9154198.1"/>
    <property type="molecule type" value="Genomic_DNA"/>
</dbReference>
<proteinExistence type="predicted"/>
<evidence type="ECO:0000256" key="1">
    <source>
        <dbReference type="SAM" id="MobiDB-lite"/>
    </source>
</evidence>
<feature type="region of interest" description="Disordered" evidence="1">
    <location>
        <begin position="1"/>
        <end position="152"/>
    </location>
</feature>
<evidence type="ECO:0000313" key="3">
    <source>
        <dbReference type="Proteomes" id="UP001417504"/>
    </source>
</evidence>
<evidence type="ECO:0000313" key="2">
    <source>
        <dbReference type="EMBL" id="KAK9154198.1"/>
    </source>
</evidence>
<reference evidence="2 3" key="1">
    <citation type="submission" date="2024-01" db="EMBL/GenBank/DDBJ databases">
        <title>Genome assemblies of Stephania.</title>
        <authorList>
            <person name="Yang L."/>
        </authorList>
    </citation>
    <scope>NUCLEOTIDE SEQUENCE [LARGE SCALE GENOMIC DNA]</scope>
    <source>
        <strain evidence="2">QJT</strain>
        <tissue evidence="2">Leaf</tissue>
    </source>
</reference>
<organism evidence="2 3">
    <name type="scientific">Stephania japonica</name>
    <dbReference type="NCBI Taxonomy" id="461633"/>
    <lineage>
        <taxon>Eukaryota</taxon>
        <taxon>Viridiplantae</taxon>
        <taxon>Streptophyta</taxon>
        <taxon>Embryophyta</taxon>
        <taxon>Tracheophyta</taxon>
        <taxon>Spermatophyta</taxon>
        <taxon>Magnoliopsida</taxon>
        <taxon>Ranunculales</taxon>
        <taxon>Menispermaceae</taxon>
        <taxon>Menispermoideae</taxon>
        <taxon>Cissampelideae</taxon>
        <taxon>Stephania</taxon>
    </lineage>
</organism>
<gene>
    <name evidence="2" type="ORF">Sjap_001678</name>
</gene>